<dbReference type="EMBL" id="GEBQ01004793">
    <property type="protein sequence ID" value="JAT35184.1"/>
    <property type="molecule type" value="Transcribed_RNA"/>
</dbReference>
<gene>
    <name evidence="1" type="ORF">g.7249</name>
</gene>
<name>A0A1B6MGY9_9HEMI</name>
<proteinExistence type="predicted"/>
<feature type="non-terminal residue" evidence="1">
    <location>
        <position position="173"/>
    </location>
</feature>
<sequence length="173" mass="19911">DYACFLYGHLPKQQLQKLEAIQNQALRLTIGACKSSPIVALQMETSTLPLSLRREMLTNRLVNKIMCNAEHPAYHSLLYFNFIATHMEHWQRKNKPIYLKSITDAEAVINPNYEESSVLSTEYDMDQPRGMLKNLAKFNYMINGTNLKKGESNPNLLNQIHCQITNITCKDHI</sequence>
<dbReference type="AlphaFoldDB" id="A0A1B6MGY9"/>
<reference evidence="1" key="1">
    <citation type="submission" date="2015-11" db="EMBL/GenBank/DDBJ databases">
        <title>De novo transcriptome assembly of four potential Pierce s Disease insect vectors from Arizona vineyards.</title>
        <authorList>
            <person name="Tassone E.E."/>
        </authorList>
    </citation>
    <scope>NUCLEOTIDE SEQUENCE</scope>
</reference>
<accession>A0A1B6MGY9</accession>
<feature type="non-terminal residue" evidence="1">
    <location>
        <position position="1"/>
    </location>
</feature>
<evidence type="ECO:0000313" key="1">
    <source>
        <dbReference type="EMBL" id="JAT35184.1"/>
    </source>
</evidence>
<protein>
    <submittedName>
        <fullName evidence="1">Uncharacterized protein</fullName>
    </submittedName>
</protein>
<organism evidence="1">
    <name type="scientific">Graphocephala atropunctata</name>
    <dbReference type="NCBI Taxonomy" id="36148"/>
    <lineage>
        <taxon>Eukaryota</taxon>
        <taxon>Metazoa</taxon>
        <taxon>Ecdysozoa</taxon>
        <taxon>Arthropoda</taxon>
        <taxon>Hexapoda</taxon>
        <taxon>Insecta</taxon>
        <taxon>Pterygota</taxon>
        <taxon>Neoptera</taxon>
        <taxon>Paraneoptera</taxon>
        <taxon>Hemiptera</taxon>
        <taxon>Auchenorrhyncha</taxon>
        <taxon>Membracoidea</taxon>
        <taxon>Cicadellidae</taxon>
        <taxon>Cicadellinae</taxon>
        <taxon>Cicadellini</taxon>
        <taxon>Graphocephala</taxon>
    </lineage>
</organism>